<evidence type="ECO:0000313" key="3">
    <source>
        <dbReference type="Proteomes" id="UP001175228"/>
    </source>
</evidence>
<feature type="region of interest" description="Disordered" evidence="1">
    <location>
        <begin position="17"/>
        <end position="109"/>
    </location>
</feature>
<accession>A0AA39ULF0</accession>
<keyword evidence="3" id="KW-1185">Reference proteome</keyword>
<gene>
    <name evidence="2" type="ORF">EDD18DRAFT_1356118</name>
</gene>
<evidence type="ECO:0000313" key="2">
    <source>
        <dbReference type="EMBL" id="KAK0494172.1"/>
    </source>
</evidence>
<proteinExistence type="predicted"/>
<dbReference type="AlphaFoldDB" id="A0AA39ULF0"/>
<comment type="caution">
    <text evidence="2">The sequence shown here is derived from an EMBL/GenBank/DDBJ whole genome shotgun (WGS) entry which is preliminary data.</text>
</comment>
<organism evidence="2 3">
    <name type="scientific">Armillaria luteobubalina</name>
    <dbReference type="NCBI Taxonomy" id="153913"/>
    <lineage>
        <taxon>Eukaryota</taxon>
        <taxon>Fungi</taxon>
        <taxon>Dikarya</taxon>
        <taxon>Basidiomycota</taxon>
        <taxon>Agaricomycotina</taxon>
        <taxon>Agaricomycetes</taxon>
        <taxon>Agaricomycetidae</taxon>
        <taxon>Agaricales</taxon>
        <taxon>Marasmiineae</taxon>
        <taxon>Physalacriaceae</taxon>
        <taxon>Armillaria</taxon>
    </lineage>
</organism>
<feature type="compositionally biased region" description="Polar residues" evidence="1">
    <location>
        <begin position="19"/>
        <end position="41"/>
    </location>
</feature>
<reference evidence="2" key="1">
    <citation type="submission" date="2023-06" db="EMBL/GenBank/DDBJ databases">
        <authorList>
            <consortium name="Lawrence Berkeley National Laboratory"/>
            <person name="Ahrendt S."/>
            <person name="Sahu N."/>
            <person name="Indic B."/>
            <person name="Wong-Bajracharya J."/>
            <person name="Merenyi Z."/>
            <person name="Ke H.-M."/>
            <person name="Monk M."/>
            <person name="Kocsube S."/>
            <person name="Drula E."/>
            <person name="Lipzen A."/>
            <person name="Balint B."/>
            <person name="Henrissat B."/>
            <person name="Andreopoulos B."/>
            <person name="Martin F.M."/>
            <person name="Harder C.B."/>
            <person name="Rigling D."/>
            <person name="Ford K.L."/>
            <person name="Foster G.D."/>
            <person name="Pangilinan J."/>
            <person name="Papanicolaou A."/>
            <person name="Barry K."/>
            <person name="LaButti K."/>
            <person name="Viragh M."/>
            <person name="Koriabine M."/>
            <person name="Yan M."/>
            <person name="Riley R."/>
            <person name="Champramary S."/>
            <person name="Plett K.L."/>
            <person name="Tsai I.J."/>
            <person name="Slot J."/>
            <person name="Sipos G."/>
            <person name="Plett J."/>
            <person name="Nagy L.G."/>
            <person name="Grigoriev I.V."/>
        </authorList>
    </citation>
    <scope>NUCLEOTIDE SEQUENCE</scope>
    <source>
        <strain evidence="2">HWK02</strain>
    </source>
</reference>
<dbReference type="Proteomes" id="UP001175228">
    <property type="component" value="Unassembled WGS sequence"/>
</dbReference>
<evidence type="ECO:0000256" key="1">
    <source>
        <dbReference type="SAM" id="MobiDB-lite"/>
    </source>
</evidence>
<protein>
    <submittedName>
        <fullName evidence="2">Uncharacterized protein</fullName>
    </submittedName>
</protein>
<name>A0AA39ULF0_9AGAR</name>
<feature type="compositionally biased region" description="Polar residues" evidence="1">
    <location>
        <begin position="49"/>
        <end position="69"/>
    </location>
</feature>
<dbReference type="EMBL" id="JAUEPU010000022">
    <property type="protein sequence ID" value="KAK0494172.1"/>
    <property type="molecule type" value="Genomic_DNA"/>
</dbReference>
<sequence>MQFSISQHLRVFSAFVRGASSSPSMSGQGYVSRGRQTTNILGSKGDSGGTPQKSSSGSGGQTDTVQGSSTNGGGDPQNPSGDNRGTAGDPKGGSGGPTHTVKGSRGNSK</sequence>